<keyword evidence="2" id="KW-0067">ATP-binding</keyword>
<evidence type="ECO:0000256" key="4">
    <source>
        <dbReference type="SAM" id="MobiDB-lite"/>
    </source>
</evidence>
<dbReference type="Pfam" id="PF12705">
    <property type="entry name" value="PDDEXK_1"/>
    <property type="match status" value="1"/>
</dbReference>
<comment type="caution">
    <text evidence="6">The sequence shown here is derived from an EMBL/GenBank/DDBJ whole genome shotgun (WGS) entry which is preliminary data.</text>
</comment>
<evidence type="ECO:0000256" key="2">
    <source>
        <dbReference type="ARBA" id="ARBA00022806"/>
    </source>
</evidence>
<dbReference type="EMBL" id="JARACI010001131">
    <property type="protein sequence ID" value="MDD9207617.1"/>
    <property type="molecule type" value="Genomic_DNA"/>
</dbReference>
<reference evidence="6" key="1">
    <citation type="submission" date="2023-02" db="EMBL/GenBank/DDBJ databases">
        <title>Georgenia sp.10Sc9-8, isolated from a soil sample collected from the Taklamakan desert.</title>
        <authorList>
            <person name="Liu S."/>
        </authorList>
    </citation>
    <scope>NUCLEOTIDE SEQUENCE</scope>
    <source>
        <strain evidence="6">10Sc9-8</strain>
    </source>
</reference>
<feature type="non-terminal residue" evidence="6">
    <location>
        <position position="183"/>
    </location>
</feature>
<feature type="domain" description="PD-(D/E)XK endonuclease-like" evidence="5">
    <location>
        <begin position="48"/>
        <end position="183"/>
    </location>
</feature>
<dbReference type="InterPro" id="IPR038726">
    <property type="entry name" value="PDDEXK_AddAB-type"/>
</dbReference>
<accession>A0ABT5TZX7</accession>
<evidence type="ECO:0000313" key="7">
    <source>
        <dbReference type="Proteomes" id="UP001165561"/>
    </source>
</evidence>
<feature type="region of interest" description="Disordered" evidence="4">
    <location>
        <begin position="1"/>
        <end position="35"/>
    </location>
</feature>
<keyword evidence="7" id="KW-1185">Reference proteome</keyword>
<proteinExistence type="predicted"/>
<name>A0ABT5TZX7_9MICO</name>
<keyword evidence="3" id="KW-0234">DNA repair</keyword>
<evidence type="ECO:0000313" key="6">
    <source>
        <dbReference type="EMBL" id="MDD9207617.1"/>
    </source>
</evidence>
<gene>
    <name evidence="6" type="ORF">PU560_14260</name>
</gene>
<dbReference type="Proteomes" id="UP001165561">
    <property type="component" value="Unassembled WGS sequence"/>
</dbReference>
<organism evidence="6 7">
    <name type="scientific">Georgenia halotolerans</name>
    <dbReference type="NCBI Taxonomy" id="3028317"/>
    <lineage>
        <taxon>Bacteria</taxon>
        <taxon>Bacillati</taxon>
        <taxon>Actinomycetota</taxon>
        <taxon>Actinomycetes</taxon>
        <taxon>Micrococcales</taxon>
        <taxon>Bogoriellaceae</taxon>
        <taxon>Georgenia</taxon>
    </lineage>
</organism>
<feature type="compositionally biased region" description="Polar residues" evidence="4">
    <location>
        <begin position="1"/>
        <end position="13"/>
    </location>
</feature>
<keyword evidence="2" id="KW-0547">Nucleotide-binding</keyword>
<keyword evidence="1" id="KW-0227">DNA damage</keyword>
<sequence>MSQEQPSTATVDPSFTGGAAAGAATVDRTTENPAVVGTATAERRRAALSPSRAKDFRQCPLLFRFRAVDRLPEPPSPAATRGTLVHSVLERLFDLPAAARTEDAAHDLLDPQWEELRARRPEVTEMFSGAEDLTAWLAQARSLLTMYFRMENPRRLEPAERESLVETELGSGVLLRGFVDRLD</sequence>
<evidence type="ECO:0000259" key="5">
    <source>
        <dbReference type="Pfam" id="PF12705"/>
    </source>
</evidence>
<keyword evidence="2" id="KW-0347">Helicase</keyword>
<protein>
    <submittedName>
        <fullName evidence="6">PD-(D/E)XK nuclease family protein</fullName>
    </submittedName>
</protein>
<evidence type="ECO:0000256" key="3">
    <source>
        <dbReference type="ARBA" id="ARBA00023204"/>
    </source>
</evidence>
<evidence type="ECO:0000256" key="1">
    <source>
        <dbReference type="ARBA" id="ARBA00022763"/>
    </source>
</evidence>
<keyword evidence="2" id="KW-0378">Hydrolase</keyword>